<accession>A0ABQ8FP51</accession>
<keyword evidence="6" id="KW-0539">Nucleus</keyword>
<proteinExistence type="inferred from homology"/>
<evidence type="ECO:0000313" key="10">
    <source>
        <dbReference type="Proteomes" id="UP001648503"/>
    </source>
</evidence>
<dbReference type="Pfam" id="PF10406">
    <property type="entry name" value="TAF8_C"/>
    <property type="match status" value="1"/>
</dbReference>
<dbReference type="Pfam" id="PF07524">
    <property type="entry name" value="Bromo_TP"/>
    <property type="match status" value="1"/>
</dbReference>
<dbReference type="InterPro" id="IPR037818">
    <property type="entry name" value="TAF8"/>
</dbReference>
<gene>
    <name evidence="9" type="ORF">BASA50_001491</name>
</gene>
<evidence type="ECO:0000259" key="8">
    <source>
        <dbReference type="SMART" id="SM00576"/>
    </source>
</evidence>
<evidence type="ECO:0000256" key="3">
    <source>
        <dbReference type="ARBA" id="ARBA00017307"/>
    </source>
</evidence>
<protein>
    <recommendedName>
        <fullName evidence="3">Transcription initiation factor TFIID subunit 8</fullName>
    </recommendedName>
</protein>
<evidence type="ECO:0000256" key="4">
    <source>
        <dbReference type="ARBA" id="ARBA00023015"/>
    </source>
</evidence>
<evidence type="ECO:0000256" key="6">
    <source>
        <dbReference type="ARBA" id="ARBA00023242"/>
    </source>
</evidence>
<sequence>MSTLLGASLTVGNATSTVVPASEKVLLNSKTSNSNGSLLGMGVTTATNGSITAAHTSGESQSQSTATLTARMGSTVAGTRLPKARSIRPNSSGSQAAPPLSGQLLRQVHHSICARVLQKAGYEAVLSEALAELEAVMEKFIFDLLDRIHIYAELNGHTRPTLQDMSLGFTYLGISIPGLYSYANQLPLTNSTYPNTPIVLHNAPRDSTAWVNNPFFSSQMSLSTLNITAKPPDLPPKLTPLPDWMKPHFPPLPAPHSYLSSQIPIHPDTEGAKEREASVEQAKLMERNLKRLLLGGILDDSVGLEQFEPVNYLAIKYRRV</sequence>
<dbReference type="InterPro" id="IPR009072">
    <property type="entry name" value="Histone-fold"/>
</dbReference>
<dbReference type="EMBL" id="JAFCIX010000002">
    <property type="protein sequence ID" value="KAH6601634.1"/>
    <property type="molecule type" value="Genomic_DNA"/>
</dbReference>
<dbReference type="PANTHER" id="PTHR46469:SF1">
    <property type="entry name" value="TRANSCRIPTION INITIATION FACTOR TFIID SUBUNIT 8"/>
    <property type="match status" value="1"/>
</dbReference>
<organism evidence="9 10">
    <name type="scientific">Batrachochytrium salamandrivorans</name>
    <dbReference type="NCBI Taxonomy" id="1357716"/>
    <lineage>
        <taxon>Eukaryota</taxon>
        <taxon>Fungi</taxon>
        <taxon>Fungi incertae sedis</taxon>
        <taxon>Chytridiomycota</taxon>
        <taxon>Chytridiomycota incertae sedis</taxon>
        <taxon>Chytridiomycetes</taxon>
        <taxon>Rhizophydiales</taxon>
        <taxon>Rhizophydiales incertae sedis</taxon>
        <taxon>Batrachochytrium</taxon>
    </lineage>
</organism>
<evidence type="ECO:0000256" key="5">
    <source>
        <dbReference type="ARBA" id="ARBA00023163"/>
    </source>
</evidence>
<name>A0ABQ8FP51_9FUNG</name>
<feature type="domain" description="Bromodomain associated" evidence="8">
    <location>
        <begin position="102"/>
        <end position="178"/>
    </location>
</feature>
<dbReference type="PANTHER" id="PTHR46469">
    <property type="entry name" value="TRANSCRIPTION INITIATION FACTOR TFIID SUBUNIT 8"/>
    <property type="match status" value="1"/>
</dbReference>
<dbReference type="CDD" id="cd08049">
    <property type="entry name" value="TAF8"/>
    <property type="match status" value="1"/>
</dbReference>
<dbReference type="InterPro" id="IPR006565">
    <property type="entry name" value="BTP"/>
</dbReference>
<comment type="caution">
    <text evidence="9">The sequence shown here is derived from an EMBL/GenBank/DDBJ whole genome shotgun (WGS) entry which is preliminary data.</text>
</comment>
<dbReference type="Proteomes" id="UP001648503">
    <property type="component" value="Unassembled WGS sequence"/>
</dbReference>
<evidence type="ECO:0000313" key="9">
    <source>
        <dbReference type="EMBL" id="KAH6601634.1"/>
    </source>
</evidence>
<keyword evidence="4" id="KW-0805">Transcription regulation</keyword>
<dbReference type="InterPro" id="IPR019473">
    <property type="entry name" value="TFIID_su8_C"/>
</dbReference>
<keyword evidence="10" id="KW-1185">Reference proteome</keyword>
<dbReference type="SMART" id="SM00576">
    <property type="entry name" value="BTP"/>
    <property type="match status" value="1"/>
</dbReference>
<dbReference type="Gene3D" id="1.10.20.10">
    <property type="entry name" value="Histone, subunit A"/>
    <property type="match status" value="1"/>
</dbReference>
<evidence type="ECO:0000256" key="7">
    <source>
        <dbReference type="SAM" id="MobiDB-lite"/>
    </source>
</evidence>
<comment type="subcellular location">
    <subcellularLocation>
        <location evidence="1">Nucleus</location>
    </subcellularLocation>
</comment>
<keyword evidence="5" id="KW-0804">Transcription</keyword>
<evidence type="ECO:0000256" key="1">
    <source>
        <dbReference type="ARBA" id="ARBA00004123"/>
    </source>
</evidence>
<evidence type="ECO:0000256" key="2">
    <source>
        <dbReference type="ARBA" id="ARBA00008767"/>
    </source>
</evidence>
<feature type="region of interest" description="Disordered" evidence="7">
    <location>
        <begin position="80"/>
        <end position="100"/>
    </location>
</feature>
<reference evidence="9 10" key="1">
    <citation type="submission" date="2021-02" db="EMBL/GenBank/DDBJ databases">
        <title>Variation within the Batrachochytrium salamandrivorans European outbreak.</title>
        <authorList>
            <person name="Kelly M."/>
            <person name="Pasmans F."/>
            <person name="Shea T.P."/>
            <person name="Munoz J.F."/>
            <person name="Carranza S."/>
            <person name="Cuomo C.A."/>
            <person name="Martel A."/>
        </authorList>
    </citation>
    <scope>NUCLEOTIDE SEQUENCE [LARGE SCALE GENOMIC DNA]</scope>
    <source>
        <strain evidence="9 10">AMFP18/2</strain>
    </source>
</reference>
<comment type="similarity">
    <text evidence="2">Belongs to the TAF8 family.</text>
</comment>